<organism evidence="2 3">
    <name type="scientific">Elysia crispata</name>
    <name type="common">lettuce slug</name>
    <dbReference type="NCBI Taxonomy" id="231223"/>
    <lineage>
        <taxon>Eukaryota</taxon>
        <taxon>Metazoa</taxon>
        <taxon>Spiralia</taxon>
        <taxon>Lophotrochozoa</taxon>
        <taxon>Mollusca</taxon>
        <taxon>Gastropoda</taxon>
        <taxon>Heterobranchia</taxon>
        <taxon>Euthyneura</taxon>
        <taxon>Panpulmonata</taxon>
        <taxon>Sacoglossa</taxon>
        <taxon>Placobranchoidea</taxon>
        <taxon>Plakobranchidae</taxon>
        <taxon>Elysia</taxon>
    </lineage>
</organism>
<keyword evidence="3" id="KW-1185">Reference proteome</keyword>
<evidence type="ECO:0000313" key="2">
    <source>
        <dbReference type="EMBL" id="KAK3801506.1"/>
    </source>
</evidence>
<dbReference type="Proteomes" id="UP001283361">
    <property type="component" value="Unassembled WGS sequence"/>
</dbReference>
<comment type="caution">
    <text evidence="2">The sequence shown here is derived from an EMBL/GenBank/DDBJ whole genome shotgun (WGS) entry which is preliminary data.</text>
</comment>
<dbReference type="EMBL" id="JAWDGP010000307">
    <property type="protein sequence ID" value="KAK3801506.1"/>
    <property type="molecule type" value="Genomic_DNA"/>
</dbReference>
<protein>
    <submittedName>
        <fullName evidence="2">Uncharacterized protein</fullName>
    </submittedName>
</protein>
<reference evidence="2" key="1">
    <citation type="journal article" date="2023" name="G3 (Bethesda)">
        <title>A reference genome for the long-term kleptoplast-retaining sea slug Elysia crispata morphotype clarki.</title>
        <authorList>
            <person name="Eastman K.E."/>
            <person name="Pendleton A.L."/>
            <person name="Shaikh M.A."/>
            <person name="Suttiyut T."/>
            <person name="Ogas R."/>
            <person name="Tomko P."/>
            <person name="Gavelis G."/>
            <person name="Widhalm J.R."/>
            <person name="Wisecaver J.H."/>
        </authorList>
    </citation>
    <scope>NUCLEOTIDE SEQUENCE</scope>
    <source>
        <strain evidence="2">ECLA1</strain>
    </source>
</reference>
<feature type="region of interest" description="Disordered" evidence="1">
    <location>
        <begin position="1"/>
        <end position="59"/>
    </location>
</feature>
<proteinExistence type="predicted"/>
<dbReference type="AlphaFoldDB" id="A0AAE1B9P7"/>
<name>A0AAE1B9P7_9GAST</name>
<evidence type="ECO:0000313" key="3">
    <source>
        <dbReference type="Proteomes" id="UP001283361"/>
    </source>
</evidence>
<gene>
    <name evidence="2" type="ORF">RRG08_020964</name>
</gene>
<sequence length="92" mass="10096">MSFSGRAETSRTITHSTRQGPSRSDGPYRTTESTGRGSRWQDGSVRRRGSLSRLPERPSYSFDSCFSPVTQVSGEASLCSVHGQLLLNTTQL</sequence>
<evidence type="ECO:0000256" key="1">
    <source>
        <dbReference type="SAM" id="MobiDB-lite"/>
    </source>
</evidence>
<accession>A0AAE1B9P7</accession>
<feature type="compositionally biased region" description="Polar residues" evidence="1">
    <location>
        <begin position="10"/>
        <end position="22"/>
    </location>
</feature>